<name>A0ABN9AXW2_9NEOB</name>
<evidence type="ECO:0000259" key="1">
    <source>
        <dbReference type="PROSITE" id="PS50878"/>
    </source>
</evidence>
<sequence>MLVNGWVGQPFEVGSGVRQGCPLSPLLYAFAIDPFVRRLDGGAVSGVLVGATGDPPLRVVAYADDVSVFISGPEEAQEVVSVMDQYAEASGSKVNQDKCEVLWMGREGESFSLPDAFPVPQPNIKVLGINFGSADYSKQNWESKLSDAEVKVRCWKGWRLSLRERVDLIKTFLLPVFLYVSFVCLLPESLYTRIYSCFFQMLWGNRLNLVKRDVTYSSRQEGGLGMVNPVVFFSLMFLKHNFGNMLAERPPAWVGLFRIWFGPFLHSWESGGPVRSLRVKHGKLPAYVALCLKLLRRWHVTAEEVRSLPRRLLGERIVASAFHAPLALRDCPGHVMREGLRLINLERIPLKLRDQAWLAFHGRLYVRGNLKYRPADDRGCPRSECGGEVETMDHFLLQCPFNVEVYKQVGGALGVPFLHRMSYAEWVYGAFESRMGFNLDTLFLVSLVVRYYTWMARCQVSIRQKVLPVQVVASDILGEVGKIRGLEKDRLRRRAWMEAWRNIKPVAAVC</sequence>
<proteinExistence type="predicted"/>
<evidence type="ECO:0000313" key="3">
    <source>
        <dbReference type="Proteomes" id="UP001162483"/>
    </source>
</evidence>
<keyword evidence="3" id="KW-1185">Reference proteome</keyword>
<protein>
    <recommendedName>
        <fullName evidence="1">Reverse transcriptase domain-containing protein</fullName>
    </recommendedName>
</protein>
<comment type="caution">
    <text evidence="2">The sequence shown here is derived from an EMBL/GenBank/DDBJ whole genome shotgun (WGS) entry which is preliminary data.</text>
</comment>
<organism evidence="2 3">
    <name type="scientific">Staurois parvus</name>
    <dbReference type="NCBI Taxonomy" id="386267"/>
    <lineage>
        <taxon>Eukaryota</taxon>
        <taxon>Metazoa</taxon>
        <taxon>Chordata</taxon>
        <taxon>Craniata</taxon>
        <taxon>Vertebrata</taxon>
        <taxon>Euteleostomi</taxon>
        <taxon>Amphibia</taxon>
        <taxon>Batrachia</taxon>
        <taxon>Anura</taxon>
        <taxon>Neobatrachia</taxon>
        <taxon>Ranoidea</taxon>
        <taxon>Ranidae</taxon>
        <taxon>Staurois</taxon>
    </lineage>
</organism>
<dbReference type="PANTHER" id="PTHR33116">
    <property type="entry name" value="REVERSE TRANSCRIPTASE ZINC-BINDING DOMAIN-CONTAINING PROTEIN-RELATED-RELATED"/>
    <property type="match status" value="1"/>
</dbReference>
<dbReference type="InterPro" id="IPR043502">
    <property type="entry name" value="DNA/RNA_pol_sf"/>
</dbReference>
<dbReference type="Pfam" id="PF13966">
    <property type="entry name" value="zf-RVT"/>
    <property type="match status" value="1"/>
</dbReference>
<dbReference type="PANTHER" id="PTHR33116:SF78">
    <property type="entry name" value="OS12G0587133 PROTEIN"/>
    <property type="match status" value="1"/>
</dbReference>
<dbReference type="Pfam" id="PF00078">
    <property type="entry name" value="RVT_1"/>
    <property type="match status" value="1"/>
</dbReference>
<dbReference type="InterPro" id="IPR000477">
    <property type="entry name" value="RT_dom"/>
</dbReference>
<feature type="domain" description="Reverse transcriptase" evidence="1">
    <location>
        <begin position="1"/>
        <end position="131"/>
    </location>
</feature>
<dbReference type="InterPro" id="IPR026960">
    <property type="entry name" value="RVT-Znf"/>
</dbReference>
<dbReference type="PROSITE" id="PS50878">
    <property type="entry name" value="RT_POL"/>
    <property type="match status" value="1"/>
</dbReference>
<dbReference type="Proteomes" id="UP001162483">
    <property type="component" value="Unassembled WGS sequence"/>
</dbReference>
<dbReference type="SUPFAM" id="SSF56672">
    <property type="entry name" value="DNA/RNA polymerases"/>
    <property type="match status" value="1"/>
</dbReference>
<dbReference type="EMBL" id="CATNWA010001682">
    <property type="protein sequence ID" value="CAI9540889.1"/>
    <property type="molecule type" value="Genomic_DNA"/>
</dbReference>
<gene>
    <name evidence="2" type="ORF">SPARVUS_LOCUS1816226</name>
</gene>
<evidence type="ECO:0000313" key="2">
    <source>
        <dbReference type="EMBL" id="CAI9540889.1"/>
    </source>
</evidence>
<reference evidence="2" key="1">
    <citation type="submission" date="2023-05" db="EMBL/GenBank/DDBJ databases">
        <authorList>
            <person name="Stuckert A."/>
        </authorList>
    </citation>
    <scope>NUCLEOTIDE SEQUENCE</scope>
</reference>
<accession>A0ABN9AXW2</accession>